<dbReference type="EMBL" id="MN740734">
    <property type="protein sequence ID" value="QHS81342.1"/>
    <property type="molecule type" value="Genomic_DNA"/>
</dbReference>
<dbReference type="AlphaFoldDB" id="A0A6C0ANK4"/>
<protein>
    <submittedName>
        <fullName evidence="2">Uncharacterized protein</fullName>
    </submittedName>
</protein>
<dbReference type="SUPFAM" id="SSF81321">
    <property type="entry name" value="Family A G protein-coupled receptor-like"/>
    <property type="match status" value="1"/>
</dbReference>
<feature type="transmembrane region" description="Helical" evidence="1">
    <location>
        <begin position="70"/>
        <end position="90"/>
    </location>
</feature>
<feature type="transmembrane region" description="Helical" evidence="1">
    <location>
        <begin position="187"/>
        <end position="210"/>
    </location>
</feature>
<proteinExistence type="predicted"/>
<feature type="transmembrane region" description="Helical" evidence="1">
    <location>
        <begin position="126"/>
        <end position="146"/>
    </location>
</feature>
<evidence type="ECO:0000313" key="2">
    <source>
        <dbReference type="EMBL" id="QHS81342.1"/>
    </source>
</evidence>
<feature type="transmembrane region" description="Helical" evidence="1">
    <location>
        <begin position="102"/>
        <end position="120"/>
    </location>
</feature>
<keyword evidence="1" id="KW-1133">Transmembrane helix</keyword>
<evidence type="ECO:0000256" key="1">
    <source>
        <dbReference type="SAM" id="Phobius"/>
    </source>
</evidence>
<reference evidence="2" key="1">
    <citation type="journal article" date="2020" name="Nature">
        <title>Giant virus diversity and host interactions through global metagenomics.</title>
        <authorList>
            <person name="Schulz F."/>
            <person name="Roux S."/>
            <person name="Paez-Espino D."/>
            <person name="Jungbluth S."/>
            <person name="Walsh D.A."/>
            <person name="Denef V.J."/>
            <person name="McMahon K.D."/>
            <person name="Konstantinidis K.T."/>
            <person name="Eloe-Fadrosh E.A."/>
            <person name="Kyrpides N.C."/>
            <person name="Woyke T."/>
        </authorList>
    </citation>
    <scope>NUCLEOTIDE SEQUENCE</scope>
    <source>
        <strain evidence="2">GVMAG-S-1101161-73</strain>
    </source>
</reference>
<accession>A0A6C0ANK4</accession>
<feature type="transmembrane region" description="Helical" evidence="1">
    <location>
        <begin position="41"/>
        <end position="58"/>
    </location>
</feature>
<keyword evidence="1" id="KW-0472">Membrane</keyword>
<organism evidence="2">
    <name type="scientific">viral metagenome</name>
    <dbReference type="NCBI Taxonomy" id="1070528"/>
    <lineage>
        <taxon>unclassified sequences</taxon>
        <taxon>metagenomes</taxon>
        <taxon>organismal metagenomes</taxon>
    </lineage>
</organism>
<keyword evidence="1" id="KW-0812">Transmembrane</keyword>
<name>A0A6C0ANK4_9ZZZZ</name>
<feature type="transmembrane region" description="Helical" evidence="1">
    <location>
        <begin position="158"/>
        <end position="175"/>
    </location>
</feature>
<feature type="transmembrane region" description="Helical" evidence="1">
    <location>
        <begin position="6"/>
        <end position="29"/>
    </location>
</feature>
<sequence length="272" mass="31211">MAYTTIITVHYTTISLFFVYTIVLIINCVQSKFNIANRIRNILIQIICILEILSYVGIDNGILNITYDNVQKIIWCFSTPLILINICKVFPVSSYYQIGQILALNETLMLIAVISSFIQYDYRTYLSLYSVCAVIYSFLIIRLSYLARQMEGFTVKKYSIYITITLWCMFPILELLKNYNTITSDEYHISCIVNYILAKGVLTAILTGYYDLIENNEHSIFVNTITSNIQIIPEECLNEIAIEIIARRPRRNAIARLNVLHLAVVSTNTNGS</sequence>